<comment type="caution">
    <text evidence="7">Lacks conserved residue(s) required for the propagation of feature annotation.</text>
</comment>
<dbReference type="PANTHER" id="PTHR23417">
    <property type="entry name" value="3-DEOXY-D-MANNO-OCTULOSONIC-ACID TRANSFERASE/TRNA GUANINE-N 7 - -METHYLTRANSFERASE"/>
    <property type="match status" value="1"/>
</dbReference>
<keyword evidence="5 7" id="KW-0949">S-adenosyl-L-methionine</keyword>
<comment type="similarity">
    <text evidence="7">Belongs to the class I-like SAM-binding methyltransferase superfamily. TrmB family.</text>
</comment>
<evidence type="ECO:0000256" key="6">
    <source>
        <dbReference type="ARBA" id="ARBA00022694"/>
    </source>
</evidence>
<comment type="function">
    <text evidence="2 7">Catalyzes the formation of N(7)-methylguanine at position 46 (m7G46) in tRNA.</text>
</comment>
<dbReference type="GO" id="GO:0008176">
    <property type="term" value="F:tRNA (guanine(46)-N7)-methyltransferase activity"/>
    <property type="evidence" value="ECO:0007669"/>
    <property type="project" value="UniProtKB-UniRule"/>
</dbReference>
<dbReference type="InterPro" id="IPR003358">
    <property type="entry name" value="tRNA_(Gua-N-7)_MeTrfase_Trmb"/>
</dbReference>
<comment type="catalytic activity">
    <reaction evidence="1 7">
        <text>guanosine(46) in tRNA + S-adenosyl-L-methionine = N(7)-methylguanosine(46) in tRNA + S-adenosyl-L-homocysteine</text>
        <dbReference type="Rhea" id="RHEA:42708"/>
        <dbReference type="Rhea" id="RHEA-COMP:10188"/>
        <dbReference type="Rhea" id="RHEA-COMP:10189"/>
        <dbReference type="ChEBI" id="CHEBI:57856"/>
        <dbReference type="ChEBI" id="CHEBI:59789"/>
        <dbReference type="ChEBI" id="CHEBI:74269"/>
        <dbReference type="ChEBI" id="CHEBI:74480"/>
        <dbReference type="EC" id="2.1.1.33"/>
    </reaction>
</comment>
<evidence type="ECO:0000256" key="5">
    <source>
        <dbReference type="ARBA" id="ARBA00022691"/>
    </source>
</evidence>
<dbReference type="UniPathway" id="UPA00989"/>
<evidence type="ECO:0000256" key="4">
    <source>
        <dbReference type="ARBA" id="ARBA00022679"/>
    </source>
</evidence>
<evidence type="ECO:0000256" key="2">
    <source>
        <dbReference type="ARBA" id="ARBA00003015"/>
    </source>
</evidence>
<name>A0A0X8X6N6_HALHR</name>
<dbReference type="Proteomes" id="UP000218890">
    <property type="component" value="Chromosome"/>
</dbReference>
<keyword evidence="3 7" id="KW-0489">Methyltransferase</keyword>
<feature type="binding site" evidence="7">
    <location>
        <position position="127"/>
    </location>
    <ligand>
        <name>substrate</name>
    </ligand>
</feature>
<dbReference type="PANTHER" id="PTHR23417:SF14">
    <property type="entry name" value="PENTACOTRIPEPTIDE-REPEAT REGION OF PRORP DOMAIN-CONTAINING PROTEIN"/>
    <property type="match status" value="1"/>
</dbReference>
<reference evidence="8" key="1">
    <citation type="submission" date="2016-02" db="EMBL/GenBank/DDBJ databases">
        <title>Halorhodospira halochloris DSM-1059 complete genome, version 2.</title>
        <authorList>
            <person name="Tsukatani Y."/>
        </authorList>
    </citation>
    <scope>NUCLEOTIDE SEQUENCE</scope>
    <source>
        <strain evidence="8">DSM 1059</strain>
    </source>
</reference>
<dbReference type="HAMAP" id="MF_01057">
    <property type="entry name" value="tRNA_methyltr_TrmB"/>
    <property type="match status" value="1"/>
</dbReference>
<evidence type="ECO:0000256" key="3">
    <source>
        <dbReference type="ARBA" id="ARBA00022603"/>
    </source>
</evidence>
<feature type="binding site" evidence="7">
    <location>
        <position position="95"/>
    </location>
    <ligand>
        <name>substrate</name>
    </ligand>
</feature>
<evidence type="ECO:0000313" key="8">
    <source>
        <dbReference type="EMBL" id="BAU56632.2"/>
    </source>
</evidence>
<feature type="binding site" evidence="7">
    <location>
        <position position="16"/>
    </location>
    <ligand>
        <name>S-adenosyl-L-methionine</name>
        <dbReference type="ChEBI" id="CHEBI:59789"/>
    </ligand>
</feature>
<dbReference type="PROSITE" id="PS51625">
    <property type="entry name" value="SAM_MT_TRMB"/>
    <property type="match status" value="1"/>
</dbReference>
<sequence>MELDQVFGRAAPRVLDIGFGDGAALVEMAANDPQRDYIGVEVHRPGLGHCLQYAEQMQLSNLRLISMDAVDLLTNHIPERSLSAVNIFFPDPWPKKRHHKRRLIQPNFLELLASRLQRGALLHLATDWADYAQWMVEVVEADGRYTNTAGPGQYLPYPPPRPQTKFERRGLQRGHTVYDLIYRLNGA</sequence>
<dbReference type="InterPro" id="IPR055361">
    <property type="entry name" value="tRNA_methyltr_TrmB_bact"/>
</dbReference>
<organism evidence="8 9">
    <name type="scientific">Halorhodospira halochloris</name>
    <name type="common">Ectothiorhodospira halochloris</name>
    <dbReference type="NCBI Taxonomy" id="1052"/>
    <lineage>
        <taxon>Bacteria</taxon>
        <taxon>Pseudomonadati</taxon>
        <taxon>Pseudomonadota</taxon>
        <taxon>Gammaproteobacteria</taxon>
        <taxon>Chromatiales</taxon>
        <taxon>Ectothiorhodospiraceae</taxon>
        <taxon>Halorhodospira</taxon>
    </lineage>
</organism>
<feature type="binding site" evidence="7">
    <location>
        <position position="91"/>
    </location>
    <ligand>
        <name>S-adenosyl-L-methionine</name>
        <dbReference type="ChEBI" id="CHEBI:59789"/>
    </ligand>
</feature>
<comment type="pathway">
    <text evidence="7">tRNA modification; N(7)-methylguanine-tRNA biosynthesis.</text>
</comment>
<dbReference type="EMBL" id="AP017372">
    <property type="protein sequence ID" value="BAU56632.2"/>
    <property type="molecule type" value="Genomic_DNA"/>
</dbReference>
<accession>A0A0X8X6N6</accession>
<dbReference type="KEGG" id="hhk:HH1059_25510"/>
<keyword evidence="6 7" id="KW-0819">tRNA processing</keyword>
<dbReference type="SUPFAM" id="SSF53335">
    <property type="entry name" value="S-adenosyl-L-methionine-dependent methyltransferases"/>
    <property type="match status" value="1"/>
</dbReference>
<keyword evidence="9" id="KW-1185">Reference proteome</keyword>
<proteinExistence type="inferred from homology"/>
<protein>
    <recommendedName>
        <fullName evidence="7">tRNA (guanine-N(7)-)-methyltransferase</fullName>
        <ecNumber evidence="7">2.1.1.33</ecNumber>
    </recommendedName>
    <alternativeName>
        <fullName evidence="7">tRNA (guanine(46)-N(7))-methyltransferase</fullName>
    </alternativeName>
    <alternativeName>
        <fullName evidence="7">tRNA(m7G46)-methyltransferase</fullName>
    </alternativeName>
</protein>
<dbReference type="NCBIfam" id="TIGR00091">
    <property type="entry name" value="tRNA (guanosine(46)-N7)-methyltransferase TrmB"/>
    <property type="match status" value="1"/>
</dbReference>
<gene>
    <name evidence="7" type="primary">trmB</name>
    <name evidence="8" type="ORF">HH1059_25510</name>
</gene>
<evidence type="ECO:0000313" key="9">
    <source>
        <dbReference type="Proteomes" id="UP000218890"/>
    </source>
</evidence>
<dbReference type="GO" id="GO:0043527">
    <property type="term" value="C:tRNA methyltransferase complex"/>
    <property type="evidence" value="ECO:0007669"/>
    <property type="project" value="TreeGrafter"/>
</dbReference>
<evidence type="ECO:0000256" key="7">
    <source>
        <dbReference type="HAMAP-Rule" id="MF_01057"/>
    </source>
</evidence>
<keyword evidence="4 7" id="KW-0808">Transferase</keyword>
<evidence type="ECO:0000256" key="1">
    <source>
        <dbReference type="ARBA" id="ARBA00000142"/>
    </source>
</evidence>
<dbReference type="AlphaFoldDB" id="A0A0X8X6N6"/>
<dbReference type="CDD" id="cd02440">
    <property type="entry name" value="AdoMet_MTases"/>
    <property type="match status" value="1"/>
</dbReference>
<dbReference type="Gene3D" id="3.40.50.150">
    <property type="entry name" value="Vaccinia Virus protein VP39"/>
    <property type="match status" value="1"/>
</dbReference>
<feature type="binding site" evidence="7">
    <location>
        <begin position="164"/>
        <end position="167"/>
    </location>
    <ligand>
        <name>substrate</name>
    </ligand>
</feature>
<feature type="binding site" evidence="7">
    <location>
        <position position="41"/>
    </location>
    <ligand>
        <name>S-adenosyl-L-methionine</name>
        <dbReference type="ChEBI" id="CHEBI:59789"/>
    </ligand>
</feature>
<dbReference type="InterPro" id="IPR029063">
    <property type="entry name" value="SAM-dependent_MTases_sf"/>
</dbReference>
<dbReference type="Pfam" id="PF02390">
    <property type="entry name" value="Methyltransf_4"/>
    <property type="match status" value="1"/>
</dbReference>
<feature type="binding site" evidence="7">
    <location>
        <position position="68"/>
    </location>
    <ligand>
        <name>S-adenosyl-L-methionine</name>
        <dbReference type="ChEBI" id="CHEBI:59789"/>
    </ligand>
</feature>
<dbReference type="EC" id="2.1.1.33" evidence="7"/>